<evidence type="ECO:0000256" key="4">
    <source>
        <dbReference type="ARBA" id="ARBA00022801"/>
    </source>
</evidence>
<dbReference type="EC" id="3.1.-.-" evidence="5"/>
<name>A0A142CVQ8_9EURY</name>
<dbReference type="PANTHER" id="PTHR39677:SF4">
    <property type="entry name" value="RIBONUCLEASE VAPC6"/>
    <property type="match status" value="1"/>
</dbReference>
<keyword evidence="5" id="KW-0800">Toxin</keyword>
<evidence type="ECO:0000256" key="5">
    <source>
        <dbReference type="HAMAP-Rule" id="MF_00265"/>
    </source>
</evidence>
<evidence type="ECO:0000256" key="2">
    <source>
        <dbReference type="ARBA" id="ARBA00022722"/>
    </source>
</evidence>
<evidence type="ECO:0000313" key="7">
    <source>
        <dbReference type="EMBL" id="AMQ18860.1"/>
    </source>
</evidence>
<dbReference type="InterPro" id="IPR002716">
    <property type="entry name" value="PIN_dom"/>
</dbReference>
<evidence type="ECO:0000313" key="8">
    <source>
        <dbReference type="Proteomes" id="UP000073604"/>
    </source>
</evidence>
<comment type="function">
    <text evidence="5">Toxic component of a toxin-antitoxin (TA) system. An RNase.</text>
</comment>
<dbReference type="GO" id="GO:0004540">
    <property type="term" value="F:RNA nuclease activity"/>
    <property type="evidence" value="ECO:0007669"/>
    <property type="project" value="InterPro"/>
</dbReference>
<organism evidence="7 8">
    <name type="scientific">Thermococcus peptonophilus</name>
    <dbReference type="NCBI Taxonomy" id="53952"/>
    <lineage>
        <taxon>Archaea</taxon>
        <taxon>Methanobacteriati</taxon>
        <taxon>Methanobacteriota</taxon>
        <taxon>Thermococci</taxon>
        <taxon>Thermococcales</taxon>
        <taxon>Thermococcaceae</taxon>
        <taxon>Thermococcus</taxon>
    </lineage>
</organism>
<dbReference type="GO" id="GO:0090729">
    <property type="term" value="F:toxin activity"/>
    <property type="evidence" value="ECO:0007669"/>
    <property type="project" value="UniProtKB-KW"/>
</dbReference>
<dbReference type="Proteomes" id="UP000073604">
    <property type="component" value="Chromosome"/>
</dbReference>
<proteinExistence type="inferred from homology"/>
<dbReference type="HAMAP" id="MF_00265">
    <property type="entry name" value="VapC_Nob1"/>
    <property type="match status" value="1"/>
</dbReference>
<dbReference type="Pfam" id="PF01850">
    <property type="entry name" value="PIN"/>
    <property type="match status" value="1"/>
</dbReference>
<dbReference type="GO" id="GO:0016787">
    <property type="term" value="F:hydrolase activity"/>
    <property type="evidence" value="ECO:0007669"/>
    <property type="project" value="UniProtKB-KW"/>
</dbReference>
<feature type="domain" description="PIN" evidence="6">
    <location>
        <begin position="4"/>
        <end position="133"/>
    </location>
</feature>
<feature type="binding site" evidence="5">
    <location>
        <position position="9"/>
    </location>
    <ligand>
        <name>Mg(2+)</name>
        <dbReference type="ChEBI" id="CHEBI:18420"/>
    </ligand>
</feature>
<sequence>MDSLAAFVDTNVIIEHLEGSIDLLDLKERFDILYSNGIVFSEALMVYIRALTGERPYTLKHDPDMIKNLKEDLTDFARLFELFFDLEINRTIETLAVEYMIKYGLLPNDALILATCKFYDVRYLISFDKDFADACEGEGITLLDNPEKLSGLGGLQ</sequence>
<dbReference type="InterPro" id="IPR022907">
    <property type="entry name" value="VapC_family"/>
</dbReference>
<reference evidence="8" key="1">
    <citation type="submission" date="2016-03" db="EMBL/GenBank/DDBJ databases">
        <authorList>
            <person name="Oger P.M."/>
        </authorList>
    </citation>
    <scope>NUCLEOTIDE SEQUENCE [LARGE SCALE GENOMIC DNA]</scope>
    <source>
        <strain evidence="8">OG-1</strain>
    </source>
</reference>
<dbReference type="CDD" id="cd18677">
    <property type="entry name" value="PIN_MjVapC2-VapC6_like"/>
    <property type="match status" value="1"/>
</dbReference>
<dbReference type="Gene3D" id="3.40.50.1010">
    <property type="entry name" value="5'-nuclease"/>
    <property type="match status" value="1"/>
</dbReference>
<protein>
    <recommendedName>
        <fullName evidence="5">Ribonuclease VapC</fullName>
        <shortName evidence="5">RNase VapC</shortName>
        <ecNumber evidence="5">3.1.-.-</ecNumber>
    </recommendedName>
    <alternativeName>
        <fullName evidence="5">Putative toxin VapC</fullName>
    </alternativeName>
</protein>
<keyword evidence="5" id="KW-0460">Magnesium</keyword>
<dbReference type="EMBL" id="CP014750">
    <property type="protein sequence ID" value="AMQ18860.1"/>
    <property type="molecule type" value="Genomic_DNA"/>
</dbReference>
<dbReference type="InterPro" id="IPR029060">
    <property type="entry name" value="PIN-like_dom_sf"/>
</dbReference>
<gene>
    <name evidence="5" type="primary">vapC</name>
    <name evidence="7" type="ORF">A0127_06570</name>
</gene>
<evidence type="ECO:0000256" key="3">
    <source>
        <dbReference type="ARBA" id="ARBA00022723"/>
    </source>
</evidence>
<dbReference type="AlphaFoldDB" id="A0A142CVQ8"/>
<keyword evidence="8" id="KW-1185">Reference proteome</keyword>
<dbReference type="OrthoDB" id="93300at2157"/>
<feature type="binding site" evidence="5">
    <location>
        <position position="109"/>
    </location>
    <ligand>
        <name>Mg(2+)</name>
        <dbReference type="ChEBI" id="CHEBI:18420"/>
    </ligand>
</feature>
<keyword evidence="4 5" id="KW-0378">Hydrolase</keyword>
<dbReference type="KEGG" id="tpep:A0127_06570"/>
<keyword evidence="2 5" id="KW-0540">Nuclease</keyword>
<dbReference type="SMART" id="SM00670">
    <property type="entry name" value="PINc"/>
    <property type="match status" value="1"/>
</dbReference>
<comment type="cofactor">
    <cofactor evidence="5">
        <name>Mg(2+)</name>
        <dbReference type="ChEBI" id="CHEBI:18420"/>
    </cofactor>
</comment>
<evidence type="ECO:0000256" key="1">
    <source>
        <dbReference type="ARBA" id="ARBA00022649"/>
    </source>
</evidence>
<dbReference type="PANTHER" id="PTHR39677">
    <property type="entry name" value="RIBONUCLEASE VAPC6"/>
    <property type="match status" value="1"/>
</dbReference>
<accession>A0A142CVQ8</accession>
<dbReference type="GeneID" id="27140196"/>
<dbReference type="GO" id="GO:0000287">
    <property type="term" value="F:magnesium ion binding"/>
    <property type="evidence" value="ECO:0007669"/>
    <property type="project" value="UniProtKB-UniRule"/>
</dbReference>
<comment type="similarity">
    <text evidence="5">Belongs to the PINc/VapC protein family.</text>
</comment>
<evidence type="ECO:0000259" key="6">
    <source>
        <dbReference type="SMART" id="SM00670"/>
    </source>
</evidence>
<keyword evidence="1 5" id="KW-1277">Toxin-antitoxin system</keyword>
<keyword evidence="3 5" id="KW-0479">Metal-binding</keyword>
<dbReference type="STRING" id="53952.A0127_06570"/>
<dbReference type="RefSeq" id="WP_062389548.1">
    <property type="nucleotide sequence ID" value="NZ_CP014750.1"/>
</dbReference>
<dbReference type="SUPFAM" id="SSF88723">
    <property type="entry name" value="PIN domain-like"/>
    <property type="match status" value="1"/>
</dbReference>